<dbReference type="EMBL" id="AZCT01000016">
    <property type="protein sequence ID" value="KRK11635.1"/>
    <property type="molecule type" value="Genomic_DNA"/>
</dbReference>
<evidence type="ECO:0000256" key="9">
    <source>
        <dbReference type="ARBA" id="ARBA00023136"/>
    </source>
</evidence>
<evidence type="ECO:0000256" key="10">
    <source>
        <dbReference type="SAM" id="Phobius"/>
    </source>
</evidence>
<evidence type="ECO:0000256" key="3">
    <source>
        <dbReference type="ARBA" id="ARBA00022448"/>
    </source>
</evidence>
<evidence type="ECO:0000256" key="6">
    <source>
        <dbReference type="ARBA" id="ARBA00022927"/>
    </source>
</evidence>
<dbReference type="Pfam" id="PF02699">
    <property type="entry name" value="YajC"/>
    <property type="match status" value="1"/>
</dbReference>
<accession>A0A0R1EU32</accession>
<dbReference type="PANTHER" id="PTHR33909">
    <property type="entry name" value="SEC TRANSLOCON ACCESSORY COMPLEX SUBUNIT YAJC"/>
    <property type="match status" value="1"/>
</dbReference>
<dbReference type="PANTHER" id="PTHR33909:SF1">
    <property type="entry name" value="SEC TRANSLOCON ACCESSORY COMPLEX SUBUNIT YAJC"/>
    <property type="match status" value="1"/>
</dbReference>
<keyword evidence="5 10" id="KW-0812">Transmembrane</keyword>
<organism evidence="11 12">
    <name type="scientific">Lacticaseibacillus zeae DSM 20178 = KCTC 3804</name>
    <dbReference type="NCBI Taxonomy" id="1423816"/>
    <lineage>
        <taxon>Bacteria</taxon>
        <taxon>Bacillati</taxon>
        <taxon>Bacillota</taxon>
        <taxon>Bacilli</taxon>
        <taxon>Lactobacillales</taxon>
        <taxon>Lactobacillaceae</taxon>
        <taxon>Lacticaseibacillus</taxon>
    </lineage>
</organism>
<dbReference type="RefSeq" id="WP_010490719.1">
    <property type="nucleotide sequence ID" value="NZ_AZCT01000016.1"/>
</dbReference>
<proteinExistence type="inferred from homology"/>
<dbReference type="InterPro" id="IPR003849">
    <property type="entry name" value="Preprotein_translocase_YajC"/>
</dbReference>
<evidence type="ECO:0000256" key="5">
    <source>
        <dbReference type="ARBA" id="ARBA00022692"/>
    </source>
</evidence>
<name>A0A0R1EU32_LACZE</name>
<evidence type="ECO:0000313" key="12">
    <source>
        <dbReference type="Proteomes" id="UP000051984"/>
    </source>
</evidence>
<evidence type="ECO:0000256" key="7">
    <source>
        <dbReference type="ARBA" id="ARBA00022989"/>
    </source>
</evidence>
<comment type="caution">
    <text evidence="11">The sequence shown here is derived from an EMBL/GenBank/DDBJ whole genome shotgun (WGS) entry which is preliminary data.</text>
</comment>
<protein>
    <submittedName>
        <fullName evidence="11">Preprotein translocase subunit YajC</fullName>
    </submittedName>
</protein>
<gene>
    <name evidence="11" type="ORF">FD51_GL001067</name>
</gene>
<evidence type="ECO:0000256" key="1">
    <source>
        <dbReference type="ARBA" id="ARBA00004162"/>
    </source>
</evidence>
<feature type="transmembrane region" description="Helical" evidence="10">
    <location>
        <begin position="6"/>
        <end position="26"/>
    </location>
</feature>
<evidence type="ECO:0000256" key="4">
    <source>
        <dbReference type="ARBA" id="ARBA00022475"/>
    </source>
</evidence>
<keyword evidence="6" id="KW-0653">Protein transport</keyword>
<dbReference type="SMART" id="SM01323">
    <property type="entry name" value="YajC"/>
    <property type="match status" value="1"/>
</dbReference>
<dbReference type="NCBIfam" id="TIGR00739">
    <property type="entry name" value="yajC"/>
    <property type="match status" value="1"/>
</dbReference>
<comment type="subcellular location">
    <subcellularLocation>
        <location evidence="1">Cell membrane</location>
        <topology evidence="1">Single-pass membrane protein</topology>
    </subcellularLocation>
</comment>
<dbReference type="GO" id="GO:0005886">
    <property type="term" value="C:plasma membrane"/>
    <property type="evidence" value="ECO:0007669"/>
    <property type="project" value="UniProtKB-SubCell"/>
</dbReference>
<keyword evidence="7 10" id="KW-1133">Transmembrane helix</keyword>
<keyword evidence="3" id="KW-0813">Transport</keyword>
<sequence length="116" mass="12514">MTIWQIALIVLLVIVCALYLVAIPLAKRSAMRKQAKMVDQMHANLKPGDQIVLIDGIVGKIKHLNQEDVQVEIAANTVITVKRMGIAGVVKEAATGDRNELDHVHSAVESATASHG</sequence>
<keyword evidence="4" id="KW-1003">Cell membrane</keyword>
<evidence type="ECO:0000256" key="8">
    <source>
        <dbReference type="ARBA" id="ARBA00023010"/>
    </source>
</evidence>
<evidence type="ECO:0000256" key="2">
    <source>
        <dbReference type="ARBA" id="ARBA00006742"/>
    </source>
</evidence>
<keyword evidence="9 10" id="KW-0472">Membrane</keyword>
<dbReference type="PATRIC" id="fig|1423816.3.peg.1101"/>
<evidence type="ECO:0000313" key="11">
    <source>
        <dbReference type="EMBL" id="KRK11635.1"/>
    </source>
</evidence>
<dbReference type="AlphaFoldDB" id="A0A0R1EU32"/>
<dbReference type="Proteomes" id="UP000051984">
    <property type="component" value="Unassembled WGS sequence"/>
</dbReference>
<comment type="similarity">
    <text evidence="2">Belongs to the YajC family.</text>
</comment>
<reference evidence="11 12" key="1">
    <citation type="journal article" date="2015" name="Genome Announc.">
        <title>Expanding the biotechnology potential of lactobacilli through comparative genomics of 213 strains and associated genera.</title>
        <authorList>
            <person name="Sun Z."/>
            <person name="Harris H.M."/>
            <person name="McCann A."/>
            <person name="Guo C."/>
            <person name="Argimon S."/>
            <person name="Zhang W."/>
            <person name="Yang X."/>
            <person name="Jeffery I.B."/>
            <person name="Cooney J.C."/>
            <person name="Kagawa T.F."/>
            <person name="Liu W."/>
            <person name="Song Y."/>
            <person name="Salvetti E."/>
            <person name="Wrobel A."/>
            <person name="Rasinkangas P."/>
            <person name="Parkhill J."/>
            <person name="Rea M.C."/>
            <person name="O'Sullivan O."/>
            <person name="Ritari J."/>
            <person name="Douillard F.P."/>
            <person name="Paul Ross R."/>
            <person name="Yang R."/>
            <person name="Briner A.E."/>
            <person name="Felis G.E."/>
            <person name="de Vos W.M."/>
            <person name="Barrangou R."/>
            <person name="Klaenhammer T.R."/>
            <person name="Caufield P.W."/>
            <person name="Cui Y."/>
            <person name="Zhang H."/>
            <person name="O'Toole P.W."/>
        </authorList>
    </citation>
    <scope>NUCLEOTIDE SEQUENCE [LARGE SCALE GENOMIC DNA]</scope>
    <source>
        <strain evidence="11 12">DSM 20178</strain>
    </source>
</reference>
<keyword evidence="8" id="KW-0811">Translocation</keyword>
<dbReference type="GO" id="GO:0015031">
    <property type="term" value="P:protein transport"/>
    <property type="evidence" value="ECO:0007669"/>
    <property type="project" value="UniProtKB-KW"/>
</dbReference>